<accession>A0A7S5LK99</accession>
<dbReference type="EMBL" id="MN738151">
    <property type="protein sequence ID" value="QHB15688.1"/>
    <property type="molecule type" value="mRNA"/>
</dbReference>
<name>A0A7S5LK99_BEMTA</name>
<dbReference type="AlphaFoldDB" id="A0A7S5LK99"/>
<sequence>MLWPDFQEADGWRATIYDDVQHGKTLETLSGGPCQEPKGYNNDKASSINTWGGCVVIYSDYMCKGTNKTMKPGSPHHKDFKLLHFDNVLSSIGPCP</sequence>
<organism evidence="1">
    <name type="scientific">Bemisia tabaci</name>
    <name type="common">Sweetpotato whitefly</name>
    <name type="synonym">Aleurodes tabaci</name>
    <dbReference type="NCBI Taxonomy" id="7038"/>
    <lineage>
        <taxon>Eukaryota</taxon>
        <taxon>Metazoa</taxon>
        <taxon>Ecdysozoa</taxon>
        <taxon>Arthropoda</taxon>
        <taxon>Hexapoda</taxon>
        <taxon>Insecta</taxon>
        <taxon>Pterygota</taxon>
        <taxon>Neoptera</taxon>
        <taxon>Paraneoptera</taxon>
        <taxon>Hemiptera</taxon>
        <taxon>Sternorrhyncha</taxon>
        <taxon>Aleyrodoidea</taxon>
        <taxon>Aleyrodidae</taxon>
        <taxon>Aleyrodinae</taxon>
        <taxon>Bemisia</taxon>
    </lineage>
</organism>
<dbReference type="SUPFAM" id="SSF49695">
    <property type="entry name" value="gamma-Crystallin-like"/>
    <property type="match status" value="1"/>
</dbReference>
<protein>
    <submittedName>
        <fullName evidence="1">SP11.6</fullName>
    </submittedName>
</protein>
<dbReference type="InterPro" id="IPR011024">
    <property type="entry name" value="G_crystallin-like"/>
</dbReference>
<reference evidence="1" key="1">
    <citation type="submission" date="2019-11" db="EMBL/GenBank/DDBJ databases">
        <title>Identification of Saliva Proteins of the Whitefly Bemisia tabaci by Transcriptome and LC-MS/MS Analyses.</title>
        <authorList>
            <person name="Huang H.-J."/>
        </authorList>
    </citation>
    <scope>NUCLEOTIDE SEQUENCE</scope>
</reference>
<evidence type="ECO:0000313" key="1">
    <source>
        <dbReference type="EMBL" id="QHB15688.1"/>
    </source>
</evidence>
<proteinExistence type="evidence at transcript level"/>
<dbReference type="Gene3D" id="2.60.20.10">
    <property type="entry name" value="Crystallins"/>
    <property type="match status" value="1"/>
</dbReference>